<keyword evidence="1" id="KW-0472">Membrane</keyword>
<feature type="transmembrane region" description="Helical" evidence="1">
    <location>
        <begin position="7"/>
        <end position="27"/>
    </location>
</feature>
<dbReference type="EMBL" id="JABAFD010000008">
    <property type="protein sequence ID" value="NME10461.1"/>
    <property type="molecule type" value="Genomic_DNA"/>
</dbReference>
<name>A0AA44DN31_PARBF</name>
<sequence>MIKIRKYGYIFMMFMFIIIGFSINFLFEQMDSALKPIEFKDKEIKITHKTYKINNIMDVELLDKVILSGGSGSNTPNTNNGVYKVNGDKFESEVYIHKNVSPFIRIKTKDSVIVFNENKSDETVNTYNRLIYLIKNSK</sequence>
<gene>
    <name evidence="2" type="ORF">HF875_13075</name>
</gene>
<comment type="caution">
    <text evidence="2">The sequence shown here is derived from an EMBL/GenBank/DDBJ whole genome shotgun (WGS) entry which is preliminary data.</text>
</comment>
<keyword evidence="1" id="KW-1133">Transmembrane helix</keyword>
<keyword evidence="1" id="KW-0812">Transmembrane</keyword>
<accession>A0AA44DN31</accession>
<reference evidence="2 3" key="1">
    <citation type="submission" date="2020-04" db="EMBL/GenBank/DDBJ databases">
        <authorList>
            <person name="Hitch T.C.A."/>
            <person name="Wylensek D."/>
            <person name="Clavel T."/>
        </authorList>
    </citation>
    <scope>NUCLEOTIDE SEQUENCE [LARGE SCALE GENOMIC DNA]</scope>
    <source>
        <strain evidence="2 3">Med78_4-601-WT-2</strain>
    </source>
</reference>
<evidence type="ECO:0000313" key="3">
    <source>
        <dbReference type="Proteomes" id="UP000573963"/>
    </source>
</evidence>
<dbReference type="RefSeq" id="WP_168932498.1">
    <property type="nucleotide sequence ID" value="NZ_JABAFD010000008.1"/>
</dbReference>
<proteinExistence type="predicted"/>
<evidence type="ECO:0008006" key="4">
    <source>
        <dbReference type="Google" id="ProtNLM"/>
    </source>
</evidence>
<organism evidence="2 3">
    <name type="scientific">Paraclostridium bifermentans</name>
    <name type="common">Clostridium bifermentans</name>
    <dbReference type="NCBI Taxonomy" id="1490"/>
    <lineage>
        <taxon>Bacteria</taxon>
        <taxon>Bacillati</taxon>
        <taxon>Bacillota</taxon>
        <taxon>Clostridia</taxon>
        <taxon>Peptostreptococcales</taxon>
        <taxon>Peptostreptococcaceae</taxon>
        <taxon>Paraclostridium</taxon>
    </lineage>
</organism>
<evidence type="ECO:0000256" key="1">
    <source>
        <dbReference type="SAM" id="Phobius"/>
    </source>
</evidence>
<dbReference type="AlphaFoldDB" id="A0AA44DN31"/>
<evidence type="ECO:0000313" key="2">
    <source>
        <dbReference type="EMBL" id="NME10461.1"/>
    </source>
</evidence>
<dbReference type="Proteomes" id="UP000573963">
    <property type="component" value="Unassembled WGS sequence"/>
</dbReference>
<protein>
    <recommendedName>
        <fullName evidence="4">Bacterial Pleckstrin homology domain-containing protein</fullName>
    </recommendedName>
</protein>